<keyword evidence="10" id="KW-0408">Iron</keyword>
<evidence type="ECO:0000313" key="15">
    <source>
        <dbReference type="EMBL" id="GAF03096.1"/>
    </source>
</evidence>
<dbReference type="GO" id="GO:0016020">
    <property type="term" value="C:membrane"/>
    <property type="evidence" value="ECO:0007669"/>
    <property type="project" value="UniProtKB-SubCell"/>
</dbReference>
<comment type="cofactor">
    <cofactor evidence="1">
        <name>FAD</name>
        <dbReference type="ChEBI" id="CHEBI:57692"/>
    </cofactor>
</comment>
<evidence type="ECO:0000313" key="16">
    <source>
        <dbReference type="Proteomes" id="UP000019402"/>
    </source>
</evidence>
<dbReference type="Proteomes" id="UP000019402">
    <property type="component" value="Unassembled WGS sequence"/>
</dbReference>
<sequence>MTRIKITLAALFISITIIWFLTNTLLYIPFDYDLFTKSLDQFTGVIAFSAMTFSMILATRHLWLEKRLNGLDKIYRLHKWLGIIAFSFSIMHWLVAKLPDWWLRLDNLITLDAISGATVSDTEPSAFEQLLETLEVSAHQVGEYAFYLTVLFLIMALLKKIPYHIFAKTHIVMAVIYLALVFHSFALMYIEYWTEPIGITMAILMVLGTVSSVIVLLGQVGKKQKTEGFIQSIKSYSDMNMFELIVRSDKWKGHNAGQFAFLKLEKREPSHPFTISSAWDRNTPNISFTIKALGDYTNTLANKLKIGDSIVVEGPYGNFTFNDNKESQIWIGGGVGITPFLARMEGLGQLSNMQKIDFFYAAYKLDATLEGQLQQLATAANINLHLFEASKSALISGEHIRNTISDWVSASVWFCGPSKMGKSIKKDFKTNGFKAKFHQELFEMR</sequence>
<dbReference type="InterPro" id="IPR039261">
    <property type="entry name" value="FNR_nucleotide-bd"/>
</dbReference>
<dbReference type="RefSeq" id="WP_027472150.1">
    <property type="nucleotide sequence ID" value="NZ_BAMD01000018.1"/>
</dbReference>
<feature type="transmembrane region" description="Helical" evidence="13">
    <location>
        <begin position="80"/>
        <end position="96"/>
    </location>
</feature>
<feature type="transmembrane region" description="Helical" evidence="13">
    <location>
        <begin position="42"/>
        <end position="59"/>
    </location>
</feature>
<dbReference type="GO" id="GO:0051537">
    <property type="term" value="F:2 iron, 2 sulfur cluster binding"/>
    <property type="evidence" value="ECO:0007669"/>
    <property type="project" value="UniProtKB-KW"/>
</dbReference>
<keyword evidence="9" id="KW-0560">Oxidoreductase</keyword>
<dbReference type="InterPro" id="IPR050415">
    <property type="entry name" value="MRET"/>
</dbReference>
<keyword evidence="5" id="KW-0001">2Fe-2S</keyword>
<keyword evidence="12 13" id="KW-0472">Membrane</keyword>
<dbReference type="Gene3D" id="3.40.50.80">
    <property type="entry name" value="Nucleotide-binding domain of ferredoxin-NADP reductase (FNR) module"/>
    <property type="match status" value="1"/>
</dbReference>
<dbReference type="SUPFAM" id="SSF63380">
    <property type="entry name" value="Riboflavin synthase domain-like"/>
    <property type="match status" value="1"/>
</dbReference>
<dbReference type="PANTHER" id="PTHR47354:SF8">
    <property type="entry name" value="1,2-PHENYLACETYL-COA EPOXIDASE, SUBUNIT E"/>
    <property type="match status" value="1"/>
</dbReference>
<evidence type="ECO:0000256" key="5">
    <source>
        <dbReference type="ARBA" id="ARBA00022714"/>
    </source>
</evidence>
<evidence type="ECO:0000256" key="9">
    <source>
        <dbReference type="ARBA" id="ARBA00023002"/>
    </source>
</evidence>
<dbReference type="Pfam" id="PF08022">
    <property type="entry name" value="FAD_binding_8"/>
    <property type="match status" value="1"/>
</dbReference>
<dbReference type="InterPro" id="IPR013130">
    <property type="entry name" value="Fe3_Rdtase_TM_dom"/>
</dbReference>
<keyword evidence="4 13" id="KW-0812">Transmembrane</keyword>
<keyword evidence="8 13" id="KW-1133">Transmembrane helix</keyword>
<feature type="transmembrane region" description="Helical" evidence="13">
    <location>
        <begin position="7"/>
        <end position="30"/>
    </location>
</feature>
<feature type="transmembrane region" description="Helical" evidence="13">
    <location>
        <begin position="196"/>
        <end position="217"/>
    </location>
</feature>
<proteinExistence type="predicted"/>
<keyword evidence="11" id="KW-0411">Iron-sulfur</keyword>
<evidence type="ECO:0000256" key="7">
    <source>
        <dbReference type="ARBA" id="ARBA00022827"/>
    </source>
</evidence>
<dbReference type="AlphaFoldDB" id="W7YF73"/>
<feature type="transmembrane region" description="Helical" evidence="13">
    <location>
        <begin position="141"/>
        <end position="158"/>
    </location>
</feature>
<dbReference type="GO" id="GO:0051213">
    <property type="term" value="F:dioxygenase activity"/>
    <property type="evidence" value="ECO:0007669"/>
    <property type="project" value="UniProtKB-KW"/>
</dbReference>
<accession>W7YF73</accession>
<dbReference type="eggNOG" id="COG4097">
    <property type="taxonomic scope" value="Bacteria"/>
</dbReference>
<dbReference type="InterPro" id="IPR017938">
    <property type="entry name" value="Riboflavin_synthase-like_b-brl"/>
</dbReference>
<evidence type="ECO:0000256" key="13">
    <source>
        <dbReference type="SAM" id="Phobius"/>
    </source>
</evidence>
<comment type="caution">
    <text evidence="15">The sequence shown here is derived from an EMBL/GenBank/DDBJ whole genome shotgun (WGS) entry which is preliminary data.</text>
</comment>
<feature type="transmembrane region" description="Helical" evidence="13">
    <location>
        <begin position="170"/>
        <end position="190"/>
    </location>
</feature>
<evidence type="ECO:0000256" key="11">
    <source>
        <dbReference type="ARBA" id="ARBA00023014"/>
    </source>
</evidence>
<keyword evidence="16" id="KW-1185">Reference proteome</keyword>
<keyword evidence="3" id="KW-0285">Flavoprotein</keyword>
<evidence type="ECO:0000256" key="6">
    <source>
        <dbReference type="ARBA" id="ARBA00022723"/>
    </source>
</evidence>
<keyword evidence="15" id="KW-0223">Dioxygenase</keyword>
<reference evidence="15 16" key="1">
    <citation type="journal article" date="2014" name="Genome Announc.">
        <title>Draft Genome Sequence of Cytophaga fermentans JCM 21142T, a Facultative Anaerobe Isolated from Marine Mud.</title>
        <authorList>
            <person name="Starns D."/>
            <person name="Oshima K."/>
            <person name="Suda W."/>
            <person name="Iino T."/>
            <person name="Yuki M."/>
            <person name="Inoue J."/>
            <person name="Kitamura K."/>
            <person name="Iida T."/>
            <person name="Darby A."/>
            <person name="Hattori M."/>
            <person name="Ohkuma M."/>
        </authorList>
    </citation>
    <scope>NUCLEOTIDE SEQUENCE [LARGE SCALE GENOMIC DNA]</scope>
    <source>
        <strain evidence="15 16">JCM 21142</strain>
    </source>
</reference>
<dbReference type="EMBL" id="BAMD01000018">
    <property type="protein sequence ID" value="GAF03096.1"/>
    <property type="molecule type" value="Genomic_DNA"/>
</dbReference>
<evidence type="ECO:0000256" key="4">
    <source>
        <dbReference type="ARBA" id="ARBA00022692"/>
    </source>
</evidence>
<dbReference type="Gene3D" id="2.40.30.10">
    <property type="entry name" value="Translation factors"/>
    <property type="match status" value="1"/>
</dbReference>
<dbReference type="GO" id="GO:0050660">
    <property type="term" value="F:flavin adenine dinucleotide binding"/>
    <property type="evidence" value="ECO:0007669"/>
    <property type="project" value="TreeGrafter"/>
</dbReference>
<evidence type="ECO:0000256" key="3">
    <source>
        <dbReference type="ARBA" id="ARBA00022630"/>
    </source>
</evidence>
<dbReference type="CDD" id="cd06198">
    <property type="entry name" value="FNR_like_3"/>
    <property type="match status" value="1"/>
</dbReference>
<feature type="domain" description="FAD-binding FR-type" evidence="14">
    <location>
        <begin position="223"/>
        <end position="322"/>
    </location>
</feature>
<evidence type="ECO:0000256" key="8">
    <source>
        <dbReference type="ARBA" id="ARBA00022989"/>
    </source>
</evidence>
<evidence type="ECO:0000256" key="12">
    <source>
        <dbReference type="ARBA" id="ARBA00023136"/>
    </source>
</evidence>
<organism evidence="15 16">
    <name type="scientific">Saccharicrinis fermentans DSM 9555 = JCM 21142</name>
    <dbReference type="NCBI Taxonomy" id="869213"/>
    <lineage>
        <taxon>Bacteria</taxon>
        <taxon>Pseudomonadati</taxon>
        <taxon>Bacteroidota</taxon>
        <taxon>Bacteroidia</taxon>
        <taxon>Marinilabiliales</taxon>
        <taxon>Marinilabiliaceae</taxon>
        <taxon>Saccharicrinis</taxon>
    </lineage>
</organism>
<dbReference type="InterPro" id="IPR017927">
    <property type="entry name" value="FAD-bd_FR_type"/>
</dbReference>
<evidence type="ECO:0000256" key="1">
    <source>
        <dbReference type="ARBA" id="ARBA00001974"/>
    </source>
</evidence>
<dbReference type="SUPFAM" id="SSF52343">
    <property type="entry name" value="Ferredoxin reductase-like, C-terminal NADP-linked domain"/>
    <property type="match status" value="1"/>
</dbReference>
<dbReference type="GO" id="GO:0046872">
    <property type="term" value="F:metal ion binding"/>
    <property type="evidence" value="ECO:0007669"/>
    <property type="project" value="UniProtKB-KW"/>
</dbReference>
<dbReference type="Pfam" id="PF01794">
    <property type="entry name" value="Ferric_reduct"/>
    <property type="match status" value="1"/>
</dbReference>
<keyword evidence="6" id="KW-0479">Metal-binding</keyword>
<evidence type="ECO:0000256" key="10">
    <source>
        <dbReference type="ARBA" id="ARBA00023004"/>
    </source>
</evidence>
<dbReference type="PANTHER" id="PTHR47354">
    <property type="entry name" value="NADH OXIDOREDUCTASE HCR"/>
    <property type="match status" value="1"/>
</dbReference>
<name>W7YF73_9BACT</name>
<dbReference type="InterPro" id="IPR013112">
    <property type="entry name" value="FAD-bd_8"/>
</dbReference>
<dbReference type="OrthoDB" id="9789468at2"/>
<gene>
    <name evidence="15" type="ORF">JCM21142_41755</name>
</gene>
<evidence type="ECO:0000259" key="14">
    <source>
        <dbReference type="PROSITE" id="PS51384"/>
    </source>
</evidence>
<dbReference type="PRINTS" id="PR00410">
    <property type="entry name" value="PHEHYDRXLASE"/>
</dbReference>
<dbReference type="PROSITE" id="PS51384">
    <property type="entry name" value="FAD_FR"/>
    <property type="match status" value="1"/>
</dbReference>
<comment type="subcellular location">
    <subcellularLocation>
        <location evidence="2">Membrane</location>
        <topology evidence="2">Multi-pass membrane protein</topology>
    </subcellularLocation>
</comment>
<keyword evidence="7" id="KW-0274">FAD</keyword>
<protein>
    <submittedName>
        <fullName evidence="15">Anthranilate 1,2-dioxygenase electron transfer component</fullName>
    </submittedName>
</protein>
<evidence type="ECO:0000256" key="2">
    <source>
        <dbReference type="ARBA" id="ARBA00004141"/>
    </source>
</evidence>